<evidence type="ECO:0000259" key="5">
    <source>
        <dbReference type="PROSITE" id="PS50507"/>
    </source>
</evidence>
<keyword evidence="3 4" id="KW-0693">Viral RNA replication</keyword>
<dbReference type="Pfam" id="PF00998">
    <property type="entry name" value="RdRP_3"/>
    <property type="match status" value="1"/>
</dbReference>
<dbReference type="SUPFAM" id="SSF56672">
    <property type="entry name" value="DNA/RNA polymerases"/>
    <property type="match status" value="1"/>
</dbReference>
<dbReference type="PROSITE" id="PS50507">
    <property type="entry name" value="RDRP_SSRNA_POS"/>
    <property type="match status" value="1"/>
</dbReference>
<name>A0AAT9H813_9VIRU</name>
<keyword evidence="2 4" id="KW-0548">Nucleotidyltransferase</keyword>
<dbReference type="GO" id="GO:0003968">
    <property type="term" value="F:RNA-directed RNA polymerase activity"/>
    <property type="evidence" value="ECO:0007669"/>
    <property type="project" value="UniProtKB-KW"/>
</dbReference>
<feature type="domain" description="RdRp catalytic" evidence="5">
    <location>
        <begin position="189"/>
        <end position="302"/>
    </location>
</feature>
<sequence length="498" mass="56988">MREITHLHTPRTEGVWAPSVHRPCAHNEFAAVVGRVLAETPEPTSKGLQLLRREVKMVSMRLKQLATAPWSHERVVNCYSGGKRAMYLNAMESLKERPVDSRDAHIKAFVKGDKARLDVKFKYPRLIQARSVRYNLELARWVKPLEHALYGLTAFKDQRVPVSRIVAKGLSLTARATVIKEKFEAIPDCVVVSIDCSQFDRHVSPEVLQLEHLVYKQVYNDPMLQRLLSWQLRNKGTTSCGVKYTVNGNRASGDMNTALGNCLIMILIVRMIGHAERWQQYDMFVDGDDTLLFVPASNLDNVRKSVPHWFKECGFDVRVEGVYKQYQDIEHCQGKPVFNGREWIMARNPYKVISHLGSSYKHFRHQGHAQRMLLTMAKCEMLLSRGLPVASVYARNLCNALSNYKPAELSNRDDEFYRTSLEPFDWKSFTPWDVTEQSRRSFERAWGISVPDQLALERALTIKGSITVPTTPAEQVLFSAGGLLWYEVSDHAQDNLRL</sequence>
<evidence type="ECO:0000256" key="3">
    <source>
        <dbReference type="ARBA" id="ARBA00022953"/>
    </source>
</evidence>
<proteinExistence type="predicted"/>
<evidence type="ECO:0000313" key="6">
    <source>
        <dbReference type="EMBL" id="BFM51655.1"/>
    </source>
</evidence>
<gene>
    <name evidence="6" type="primary">RdRp</name>
</gene>
<keyword evidence="4" id="KW-0547">Nucleotide-binding</keyword>
<accession>A0AAT9H813</accession>
<dbReference type="CDD" id="cd23179">
    <property type="entry name" value="ps_ssRNAv_Tolivirales_RdRp"/>
    <property type="match status" value="1"/>
</dbReference>
<dbReference type="InterPro" id="IPR007094">
    <property type="entry name" value="RNA-dir_pol_PSvirus"/>
</dbReference>
<dbReference type="InterPro" id="IPR043502">
    <property type="entry name" value="DNA/RNA_pol_sf"/>
</dbReference>
<evidence type="ECO:0000256" key="4">
    <source>
        <dbReference type="RuleBase" id="RU363062"/>
    </source>
</evidence>
<keyword evidence="1 4" id="KW-0808">Transferase</keyword>
<dbReference type="GO" id="GO:0039694">
    <property type="term" value="P:viral RNA genome replication"/>
    <property type="evidence" value="ECO:0007669"/>
    <property type="project" value="InterPro"/>
</dbReference>
<evidence type="ECO:0000256" key="1">
    <source>
        <dbReference type="ARBA" id="ARBA00022679"/>
    </source>
</evidence>
<dbReference type="GO" id="GO:0003723">
    <property type="term" value="F:RNA binding"/>
    <property type="evidence" value="ECO:0007669"/>
    <property type="project" value="InterPro"/>
</dbReference>
<dbReference type="GO" id="GO:0000166">
    <property type="term" value="F:nucleotide binding"/>
    <property type="evidence" value="ECO:0007669"/>
    <property type="project" value="UniProtKB-KW"/>
</dbReference>
<dbReference type="EC" id="2.7.7.48" evidence="4"/>
<keyword evidence="4" id="KW-0696">RNA-directed RNA polymerase</keyword>
<evidence type="ECO:0000256" key="2">
    <source>
        <dbReference type="ARBA" id="ARBA00022695"/>
    </source>
</evidence>
<dbReference type="Gene3D" id="3.30.70.270">
    <property type="match status" value="1"/>
</dbReference>
<dbReference type="InterPro" id="IPR043128">
    <property type="entry name" value="Rev_trsase/Diguanyl_cyclase"/>
</dbReference>
<organism evidence="6">
    <name type="scientific">Rhizopus microsporus ambigui-like virus 1</name>
    <dbReference type="NCBI Taxonomy" id="3156528"/>
    <lineage>
        <taxon>Viruses</taxon>
        <taxon>Riboviria</taxon>
    </lineage>
</organism>
<dbReference type="EMBL" id="LC818062">
    <property type="protein sequence ID" value="BFM51655.1"/>
    <property type="molecule type" value="Genomic_RNA"/>
</dbReference>
<dbReference type="InterPro" id="IPR002166">
    <property type="entry name" value="RNA_pol_HCV"/>
</dbReference>
<comment type="catalytic activity">
    <reaction evidence="4">
        <text>RNA(n) + a ribonucleoside 5'-triphosphate = RNA(n+1) + diphosphate</text>
        <dbReference type="Rhea" id="RHEA:21248"/>
        <dbReference type="Rhea" id="RHEA-COMP:14527"/>
        <dbReference type="Rhea" id="RHEA-COMP:17342"/>
        <dbReference type="ChEBI" id="CHEBI:33019"/>
        <dbReference type="ChEBI" id="CHEBI:61557"/>
        <dbReference type="ChEBI" id="CHEBI:140395"/>
        <dbReference type="EC" id="2.7.7.48"/>
    </reaction>
</comment>
<reference evidence="6" key="1">
    <citation type="submission" date="2024-05" db="EMBL/GenBank/DDBJ databases">
        <title>New lineages of RNA viruses from clinical isolates of Rhizopus microsporus revealed by fragmented and primer-ligated dsRNA sequencing (FLDS) analysis.</title>
        <authorList>
            <person name="Sadiyah W."/>
            <person name="Zhao Y."/>
            <person name="Chiba Y."/>
            <person name="Kondo H."/>
            <person name="Suzuki N."/>
            <person name="Ban S."/>
            <person name="Yaguchi T."/>
            <person name="Urayama S."/>
            <person name="Hagiwara D."/>
        </authorList>
    </citation>
    <scope>NUCLEOTIDE SEQUENCE</scope>
    <source>
        <strain evidence="6">RmAV1-IFM52934</strain>
    </source>
</reference>
<protein>
    <recommendedName>
        <fullName evidence="4">RNA-directed RNA polymerase</fullName>
        <ecNumber evidence="4">2.7.7.48</ecNumber>
    </recommendedName>
</protein>